<organism evidence="1 2">
    <name type="scientific">Candidatus Kaiserbacteria bacterium GW2011_GWA2_49_19</name>
    <dbReference type="NCBI Taxonomy" id="1618669"/>
    <lineage>
        <taxon>Bacteria</taxon>
        <taxon>Candidatus Kaiseribacteriota</taxon>
    </lineage>
</organism>
<comment type="caution">
    <text evidence="1">The sequence shown here is derived from an EMBL/GenBank/DDBJ whole genome shotgun (WGS) entry which is preliminary data.</text>
</comment>
<evidence type="ECO:0000313" key="1">
    <source>
        <dbReference type="EMBL" id="KKW08376.1"/>
    </source>
</evidence>
<dbReference type="AlphaFoldDB" id="A0A0G1VPI8"/>
<dbReference type="EMBL" id="LCPZ01000011">
    <property type="protein sequence ID" value="KKW08376.1"/>
    <property type="molecule type" value="Genomic_DNA"/>
</dbReference>
<proteinExistence type="predicted"/>
<dbReference type="InterPro" id="IPR012347">
    <property type="entry name" value="Ferritin-like"/>
</dbReference>
<gene>
    <name evidence="1" type="ORF">UY44_C0011G0012</name>
</gene>
<accession>A0A0G1VPI8</accession>
<evidence type="ECO:0000313" key="2">
    <source>
        <dbReference type="Proteomes" id="UP000033965"/>
    </source>
</evidence>
<dbReference type="Gene3D" id="1.20.1260.10">
    <property type="match status" value="1"/>
</dbReference>
<sequence>MQSLDEILKLVIKWENDLDKYYSKLDKSLKDKRSKITVEALKERLDNNLKILNKIKISDYKKTEFIKNLPDYKSEGFIAKMKIGKDSTPREVFDQILKFEEKLKEFYTHIRDVVVYTKSKDLFDMMVQFKMGQIKEIKGLMDNYDLAI</sequence>
<name>A0A0G1VPI8_9BACT</name>
<dbReference type="InterPro" id="IPR009078">
    <property type="entry name" value="Ferritin-like_SF"/>
</dbReference>
<protein>
    <submittedName>
        <fullName evidence="1">Uncharacterized protein</fullName>
    </submittedName>
</protein>
<dbReference type="SUPFAM" id="SSF47240">
    <property type="entry name" value="Ferritin-like"/>
    <property type="match status" value="1"/>
</dbReference>
<dbReference type="Proteomes" id="UP000033965">
    <property type="component" value="Unassembled WGS sequence"/>
</dbReference>
<reference evidence="1 2" key="1">
    <citation type="journal article" date="2015" name="Nature">
        <title>rRNA introns, odd ribosomes, and small enigmatic genomes across a large radiation of phyla.</title>
        <authorList>
            <person name="Brown C.T."/>
            <person name="Hug L.A."/>
            <person name="Thomas B.C."/>
            <person name="Sharon I."/>
            <person name="Castelle C.J."/>
            <person name="Singh A."/>
            <person name="Wilkins M.J."/>
            <person name="Williams K.H."/>
            <person name="Banfield J.F."/>
        </authorList>
    </citation>
    <scope>NUCLEOTIDE SEQUENCE [LARGE SCALE GENOMIC DNA]</scope>
</reference>